<evidence type="ECO:0000256" key="1">
    <source>
        <dbReference type="SAM" id="MobiDB-lite"/>
    </source>
</evidence>
<proteinExistence type="predicted"/>
<keyword evidence="2" id="KW-1133">Transmembrane helix</keyword>
<dbReference type="Proteomes" id="UP000321816">
    <property type="component" value="Chromosome"/>
</dbReference>
<feature type="transmembrane region" description="Helical" evidence="2">
    <location>
        <begin position="15"/>
        <end position="35"/>
    </location>
</feature>
<accession>A0A5C7FJW7</accession>
<keyword evidence="4" id="KW-1185">Reference proteome</keyword>
<keyword evidence="2" id="KW-0472">Membrane</keyword>
<sequence>MDVFTVPSPGDPTMGYAYLFMALMLAIAAFLVYRFKKAGKKTEKQKEPVVYEMYETKEEHEEKQKNETKNQKQDGPPA</sequence>
<protein>
    <submittedName>
        <fullName evidence="3">Uncharacterized protein</fullName>
    </submittedName>
</protein>
<organism evidence="3 4">
    <name type="scientific">Alkalicoccus halolimnae</name>
    <dbReference type="NCBI Taxonomy" id="1667239"/>
    <lineage>
        <taxon>Bacteria</taxon>
        <taxon>Bacillati</taxon>
        <taxon>Bacillota</taxon>
        <taxon>Bacilli</taxon>
        <taxon>Bacillales</taxon>
        <taxon>Bacillaceae</taxon>
        <taxon>Alkalicoccus</taxon>
    </lineage>
</organism>
<dbReference type="AlphaFoldDB" id="A0A5C7FJW7"/>
<dbReference type="EMBL" id="CP144914">
    <property type="protein sequence ID" value="WWD81144.1"/>
    <property type="molecule type" value="Genomic_DNA"/>
</dbReference>
<feature type="compositionally biased region" description="Basic and acidic residues" evidence="1">
    <location>
        <begin position="40"/>
        <end position="72"/>
    </location>
</feature>
<feature type="region of interest" description="Disordered" evidence="1">
    <location>
        <begin position="39"/>
        <end position="78"/>
    </location>
</feature>
<reference evidence="3 4" key="1">
    <citation type="submission" date="2024-01" db="EMBL/GenBank/DDBJ databases">
        <title>Complete Genome Sequence of Alkalicoccus halolimnae BZ-SZ-XJ29T, a Moderately Halophilic Bacterium Isolated from a Salt Lake.</title>
        <authorList>
            <person name="Zhao B."/>
        </authorList>
    </citation>
    <scope>NUCLEOTIDE SEQUENCE [LARGE SCALE GENOMIC DNA]</scope>
    <source>
        <strain evidence="3 4">BZ-SZ-XJ29</strain>
    </source>
</reference>
<name>A0A5C7FJW7_9BACI</name>
<evidence type="ECO:0000313" key="4">
    <source>
        <dbReference type="Proteomes" id="UP000321816"/>
    </source>
</evidence>
<evidence type="ECO:0000313" key="3">
    <source>
        <dbReference type="EMBL" id="WWD81144.1"/>
    </source>
</evidence>
<keyword evidence="2" id="KW-0812">Transmembrane</keyword>
<dbReference type="RefSeq" id="WP_147803084.1">
    <property type="nucleotide sequence ID" value="NZ_CP144914.1"/>
</dbReference>
<gene>
    <name evidence="3" type="ORF">FTX54_006230</name>
</gene>
<dbReference type="KEGG" id="ahal:FTX54_006230"/>
<evidence type="ECO:0000256" key="2">
    <source>
        <dbReference type="SAM" id="Phobius"/>
    </source>
</evidence>